<dbReference type="Pfam" id="PF00754">
    <property type="entry name" value="F5_F8_type_C"/>
    <property type="match status" value="1"/>
</dbReference>
<dbReference type="InterPro" id="IPR014718">
    <property type="entry name" value="GH-type_carb-bd"/>
</dbReference>
<dbReference type="PANTHER" id="PTHR46323:SF2">
    <property type="entry name" value="BETA-GALACTOSIDASE"/>
    <property type="match status" value="1"/>
</dbReference>
<dbReference type="Gene3D" id="2.60.120.260">
    <property type="entry name" value="Galactose-binding domain-like"/>
    <property type="match status" value="2"/>
</dbReference>
<name>J9CM85_9ZZZZ</name>
<proteinExistence type="inferred from homology"/>
<dbReference type="InterPro" id="IPR013783">
    <property type="entry name" value="Ig-like_fold"/>
</dbReference>
<dbReference type="Pfam" id="PF02837">
    <property type="entry name" value="Glyco_hydro_2_N"/>
    <property type="match status" value="1"/>
</dbReference>
<evidence type="ECO:0000256" key="2">
    <source>
        <dbReference type="ARBA" id="ARBA00007401"/>
    </source>
</evidence>
<dbReference type="InterPro" id="IPR006103">
    <property type="entry name" value="Glyco_hydro_2_cat"/>
</dbReference>
<feature type="domain" description="F5/8 type C" evidence="7">
    <location>
        <begin position="1199"/>
        <end position="1353"/>
    </location>
</feature>
<evidence type="ECO:0000259" key="7">
    <source>
        <dbReference type="PROSITE" id="PS50022"/>
    </source>
</evidence>
<dbReference type="PRINTS" id="PR00132">
    <property type="entry name" value="GLHYDRLASE2"/>
</dbReference>
<sequence>MRKTTMTLLLGCLAAPLMAEVTPLGGFYYGNMPAPSGWEWQSVDSLAHNKLQPHAWFFSFQNTEEARKVLPENSTYWQSLNGEWQFHWAPNPDERPKDFFQVGYDDKSWDKVEVPMNWNITGIQKDGSLKYGVPIYSNQRVIFQHKIAVNDWKGGVMRTPPTNWPTYKHRNEVGSYRRTFTIPENWDGRKVYINFDGVDSFFYLYINGKYVGFSKNSRNLAQFDITPYLVKGENVVAAEVYRNSDGSFLESQDMFRLPGIYRDVYLTSKPQVQVRDVVAIPEYDDNYQNASLNITTYVSNFNKKAAKGYSLAYSLYENELYSDNNRLVEGVKAELKLEEIASGKENEAKLVLNAGQNVKPWNAEKPYRYTLVGELKDKKGRVVETFSLNVGFREIEVKDTPAHLDEFNLAGRYYFLNGKPIKMKGVNRHETNPERGHAITREWMEKEVMLMKQGNINHVRNSHYPCCPYWYYLCDKYGIYLEDEANIESHQYYYGKESTSHPVEFKNAHVARNMEMVHATVNHPSVCIWSLGNEAGPGKNFVAAYEAIKAFDTSRPVQYERNNDIVDLGSNQYPSIAWVQGAVQGNYKIKYPYHISEYAHSMGNACGNLVDYWKAMESTNFFIGGAIWDWVDQAMNYYDKKTGERFWAYGGDFNDYPNDGMFCMNGVMRPDLSPKAQYFEVKKVYQNVGVEAVDMKQGKIEIFNKNYFEPFFDYDIVWSLYQDGVCIQKNQPVQGPRMVLGPREKQVYTLPYNFAQLDSQSEYFVKVQFVLNTDKPWAKKGYVQMEEQLQVKAADRFVSVAEVAQGDAIERSNEGHLVVLKGNGFVAKFDTQTGTLYSLKYGNNTIIKDGKGPKIDAFRAPTDNDNWAATNWVSLGLYNLQHKVLNWNCIDGRKDGRIILSFAVESQAPCGGILHNAGTVGRSADGVYRIEDRKDQPFGPNDFKFTSNQIWTVYPDGSVELQSAISSNKPSADLARLGYAMELPSELKNYNYYGRGPINNYNDRKVGQNIELHSQKVGDEIILPKPQSMGNREEVRWMSLTDETGRGAAFIADDIMSISALPWSQLEMAGAAHIYQLPKSTGVHLHLDAKVTGLGGNSCGQGGPLGPDRAKAVDTNFGFMIRPLNIGRAMVGQINETAKVAAAGEKPITIARSRAGELSMKSPFEGRTILYTINGAKKAKVYTEPFNLREGGVVKAWYKDNPELVMSNEFSKIESVPLEVVYASSVETGEGNAQHLTDGDVNTYWHTMYSITLAKYPHWVDFDAASVKNMKGFIYTPRQGSANGRVKDYEIYVSQDGKNWGQPIMKGTFQNSANSQKVMFEKPVKARYIRFQALNEQGGNDYATGAEFGLIAE</sequence>
<dbReference type="InterPro" id="IPR008979">
    <property type="entry name" value="Galactose-bd-like_sf"/>
</dbReference>
<evidence type="ECO:0000256" key="6">
    <source>
        <dbReference type="ARBA" id="ARBA00032230"/>
    </source>
</evidence>
<gene>
    <name evidence="8" type="ORF">EVA_10692</name>
</gene>
<dbReference type="InterPro" id="IPR000421">
    <property type="entry name" value="FA58C"/>
</dbReference>
<dbReference type="SUPFAM" id="SSF49785">
    <property type="entry name" value="Galactose-binding domain-like"/>
    <property type="match status" value="2"/>
</dbReference>
<dbReference type="Gene3D" id="2.70.98.10">
    <property type="match status" value="1"/>
</dbReference>
<dbReference type="Pfam" id="PF00703">
    <property type="entry name" value="Glyco_hydro_2"/>
    <property type="match status" value="1"/>
</dbReference>
<dbReference type="Gene3D" id="3.20.20.80">
    <property type="entry name" value="Glycosidases"/>
    <property type="match status" value="1"/>
</dbReference>
<keyword evidence="5" id="KW-0326">Glycosidase</keyword>
<reference evidence="8" key="1">
    <citation type="journal article" date="2012" name="PLoS ONE">
        <title>Gene sets for utilization of primary and secondary nutrition supplies in the distal gut of endangered iberian lynx.</title>
        <authorList>
            <person name="Alcaide M."/>
            <person name="Messina E."/>
            <person name="Richter M."/>
            <person name="Bargiela R."/>
            <person name="Peplies J."/>
            <person name="Huws S.A."/>
            <person name="Newbold C.J."/>
            <person name="Golyshin P.N."/>
            <person name="Simon M.A."/>
            <person name="Lopez G."/>
            <person name="Yakimov M.M."/>
            <person name="Ferrer M."/>
        </authorList>
    </citation>
    <scope>NUCLEOTIDE SEQUENCE</scope>
</reference>
<dbReference type="GO" id="GO:0005990">
    <property type="term" value="P:lactose catabolic process"/>
    <property type="evidence" value="ECO:0007669"/>
    <property type="project" value="TreeGrafter"/>
</dbReference>
<dbReference type="GO" id="GO:0030246">
    <property type="term" value="F:carbohydrate binding"/>
    <property type="evidence" value="ECO:0007669"/>
    <property type="project" value="InterPro"/>
</dbReference>
<dbReference type="Pfam" id="PF02836">
    <property type="entry name" value="Glyco_hydro_2_C"/>
    <property type="match status" value="1"/>
</dbReference>
<evidence type="ECO:0000256" key="4">
    <source>
        <dbReference type="ARBA" id="ARBA00022801"/>
    </source>
</evidence>
<dbReference type="InterPro" id="IPR050347">
    <property type="entry name" value="Bact_Beta-galactosidase"/>
</dbReference>
<keyword evidence="4" id="KW-0378">Hydrolase</keyword>
<dbReference type="InterPro" id="IPR006104">
    <property type="entry name" value="Glyco_hydro_2_N"/>
</dbReference>
<comment type="similarity">
    <text evidence="2">Belongs to the glycosyl hydrolase 2 family.</text>
</comment>
<dbReference type="GO" id="GO:0004565">
    <property type="term" value="F:beta-galactosidase activity"/>
    <property type="evidence" value="ECO:0007669"/>
    <property type="project" value="UniProtKB-EC"/>
</dbReference>
<organism evidence="8">
    <name type="scientific">gut metagenome</name>
    <dbReference type="NCBI Taxonomy" id="749906"/>
    <lineage>
        <taxon>unclassified sequences</taxon>
        <taxon>metagenomes</taxon>
        <taxon>organismal metagenomes</taxon>
    </lineage>
</organism>
<evidence type="ECO:0000256" key="5">
    <source>
        <dbReference type="ARBA" id="ARBA00023295"/>
    </source>
</evidence>
<dbReference type="GO" id="GO:0009341">
    <property type="term" value="C:beta-galactosidase complex"/>
    <property type="evidence" value="ECO:0007669"/>
    <property type="project" value="InterPro"/>
</dbReference>
<dbReference type="PROSITE" id="PS50022">
    <property type="entry name" value="FA58C_3"/>
    <property type="match status" value="1"/>
</dbReference>
<comment type="catalytic activity">
    <reaction evidence="1">
        <text>Hydrolysis of terminal non-reducing beta-D-galactose residues in beta-D-galactosides.</text>
        <dbReference type="EC" id="3.2.1.23"/>
    </reaction>
</comment>
<dbReference type="Pfam" id="PF16353">
    <property type="entry name" value="LacZ_4"/>
    <property type="match status" value="1"/>
</dbReference>
<evidence type="ECO:0000256" key="3">
    <source>
        <dbReference type="ARBA" id="ARBA00012756"/>
    </source>
</evidence>
<dbReference type="InterPro" id="IPR036156">
    <property type="entry name" value="Beta-gal/glucu_dom_sf"/>
</dbReference>
<evidence type="ECO:0000256" key="1">
    <source>
        <dbReference type="ARBA" id="ARBA00001412"/>
    </source>
</evidence>
<dbReference type="SMART" id="SM01038">
    <property type="entry name" value="Bgal_small_N"/>
    <property type="match status" value="1"/>
</dbReference>
<dbReference type="InterPro" id="IPR032312">
    <property type="entry name" value="LacZ_4"/>
</dbReference>
<dbReference type="InterPro" id="IPR006101">
    <property type="entry name" value="Glyco_hydro_2"/>
</dbReference>
<dbReference type="SUPFAM" id="SSF51445">
    <property type="entry name" value="(Trans)glycosidases"/>
    <property type="match status" value="1"/>
</dbReference>
<dbReference type="PANTHER" id="PTHR46323">
    <property type="entry name" value="BETA-GALACTOSIDASE"/>
    <property type="match status" value="1"/>
</dbReference>
<dbReference type="InterPro" id="IPR011013">
    <property type="entry name" value="Gal_mutarotase_sf_dom"/>
</dbReference>
<dbReference type="InterPro" id="IPR006102">
    <property type="entry name" value="Ig-like_GH2"/>
</dbReference>
<dbReference type="InterPro" id="IPR004199">
    <property type="entry name" value="B-gal_small/dom_5"/>
</dbReference>
<dbReference type="SUPFAM" id="SSF49303">
    <property type="entry name" value="beta-Galactosidase/glucuronidase domain"/>
    <property type="match status" value="2"/>
</dbReference>
<evidence type="ECO:0000313" key="8">
    <source>
        <dbReference type="EMBL" id="EJX01206.1"/>
    </source>
</evidence>
<dbReference type="SUPFAM" id="SSF74650">
    <property type="entry name" value="Galactose mutarotase-like"/>
    <property type="match status" value="1"/>
</dbReference>
<dbReference type="Pfam" id="PF02929">
    <property type="entry name" value="Bgal_small_N"/>
    <property type="match status" value="1"/>
</dbReference>
<dbReference type="EMBL" id="AMCI01003053">
    <property type="protein sequence ID" value="EJX01206.1"/>
    <property type="molecule type" value="Genomic_DNA"/>
</dbReference>
<dbReference type="InterPro" id="IPR017853">
    <property type="entry name" value="GH"/>
</dbReference>
<dbReference type="SMART" id="SM00231">
    <property type="entry name" value="FA58C"/>
    <property type="match status" value="1"/>
</dbReference>
<comment type="caution">
    <text evidence="8">The sequence shown here is derived from an EMBL/GenBank/DDBJ whole genome shotgun (WGS) entry which is preliminary data.</text>
</comment>
<accession>J9CM85</accession>
<dbReference type="Gene3D" id="2.60.40.10">
    <property type="entry name" value="Immunoglobulins"/>
    <property type="match status" value="2"/>
</dbReference>
<protein>
    <recommendedName>
        <fullName evidence="3">beta-galactosidase</fullName>
        <ecNumber evidence="3">3.2.1.23</ecNumber>
    </recommendedName>
    <alternativeName>
        <fullName evidence="6">Lactase</fullName>
    </alternativeName>
</protein>
<dbReference type="EC" id="3.2.1.23" evidence="3"/>